<gene>
    <name evidence="1" type="ORF">S01H1_32204</name>
</gene>
<name>X0V6I1_9ZZZZ</name>
<dbReference type="GO" id="GO:0003676">
    <property type="term" value="F:nucleic acid binding"/>
    <property type="evidence" value="ECO:0007669"/>
    <property type="project" value="InterPro"/>
</dbReference>
<evidence type="ECO:0008006" key="2">
    <source>
        <dbReference type="Google" id="ProtNLM"/>
    </source>
</evidence>
<dbReference type="AlphaFoldDB" id="X0V6I1"/>
<proteinExistence type="predicted"/>
<protein>
    <recommendedName>
        <fullName evidence="2">Aspartate ammonia-lyase</fullName>
    </recommendedName>
</protein>
<sequence>MANLDKTQIGLAGEYYVLAQLSARGFIATLTLGNTKGVDILVTNQEINKLFKVEVKTTIGKPRIERLFSNRPMYIWPMSKKHEAILDEKLIYCFVHMTEVDKLPKFFLIPSKDVAAYVKWQHEYWLKTRKNKVKETTMRNFRIEVDDPNSYENNWDIFK</sequence>
<organism evidence="1">
    <name type="scientific">marine sediment metagenome</name>
    <dbReference type="NCBI Taxonomy" id="412755"/>
    <lineage>
        <taxon>unclassified sequences</taxon>
        <taxon>metagenomes</taxon>
        <taxon>ecological metagenomes</taxon>
    </lineage>
</organism>
<reference evidence="1" key="1">
    <citation type="journal article" date="2014" name="Front. Microbiol.">
        <title>High frequency of phylogenetically diverse reductive dehalogenase-homologous genes in deep subseafloor sedimentary metagenomes.</title>
        <authorList>
            <person name="Kawai M."/>
            <person name="Futagami T."/>
            <person name="Toyoda A."/>
            <person name="Takaki Y."/>
            <person name="Nishi S."/>
            <person name="Hori S."/>
            <person name="Arai W."/>
            <person name="Tsubouchi T."/>
            <person name="Morono Y."/>
            <person name="Uchiyama I."/>
            <person name="Ito T."/>
            <person name="Fujiyama A."/>
            <person name="Inagaki F."/>
            <person name="Takami H."/>
        </authorList>
    </citation>
    <scope>NUCLEOTIDE SEQUENCE</scope>
    <source>
        <strain evidence="1">Expedition CK06-06</strain>
    </source>
</reference>
<dbReference type="EMBL" id="BARS01019926">
    <property type="protein sequence ID" value="GAF96255.1"/>
    <property type="molecule type" value="Genomic_DNA"/>
</dbReference>
<dbReference type="Gene3D" id="3.40.1350.10">
    <property type="match status" value="1"/>
</dbReference>
<evidence type="ECO:0000313" key="1">
    <source>
        <dbReference type="EMBL" id="GAF96255.1"/>
    </source>
</evidence>
<dbReference type="InterPro" id="IPR011856">
    <property type="entry name" value="tRNA_endonuc-like_dom_sf"/>
</dbReference>
<accession>X0V6I1</accession>
<comment type="caution">
    <text evidence="1">The sequence shown here is derived from an EMBL/GenBank/DDBJ whole genome shotgun (WGS) entry which is preliminary data.</text>
</comment>